<dbReference type="Proteomes" id="UP000249061">
    <property type="component" value="Unassembled WGS sequence"/>
</dbReference>
<sequence>MAGPEGVAGTLASFFVTGEVERRPPIRPLHRVRPRGPHGVDATRTDIVGHFPSRRLAASVPVKNSIPTASAAANFRVRWMLS</sequence>
<accession>A0A2W5TH66</accession>
<dbReference type="EMBL" id="QFQP01000013">
    <property type="protein sequence ID" value="PZR11926.1"/>
    <property type="molecule type" value="Genomic_DNA"/>
</dbReference>
<protein>
    <submittedName>
        <fullName evidence="1">Uncharacterized protein</fullName>
    </submittedName>
</protein>
<name>A0A2W5TH66_9BACT</name>
<dbReference type="AlphaFoldDB" id="A0A2W5TH66"/>
<evidence type="ECO:0000313" key="1">
    <source>
        <dbReference type="EMBL" id="PZR11926.1"/>
    </source>
</evidence>
<evidence type="ECO:0000313" key="2">
    <source>
        <dbReference type="Proteomes" id="UP000249061"/>
    </source>
</evidence>
<reference evidence="1 2" key="1">
    <citation type="submission" date="2017-08" db="EMBL/GenBank/DDBJ databases">
        <title>Infants hospitalized years apart are colonized by the same room-sourced microbial strains.</title>
        <authorList>
            <person name="Brooks B."/>
            <person name="Olm M.R."/>
            <person name="Firek B.A."/>
            <person name="Baker R."/>
            <person name="Thomas B.C."/>
            <person name="Morowitz M.J."/>
            <person name="Banfield J.F."/>
        </authorList>
    </citation>
    <scope>NUCLEOTIDE SEQUENCE [LARGE SCALE GENOMIC DNA]</scope>
    <source>
        <strain evidence="1">S2_003_000_R2_14</strain>
    </source>
</reference>
<proteinExistence type="predicted"/>
<organism evidence="1 2">
    <name type="scientific">Archangium gephyra</name>
    <dbReference type="NCBI Taxonomy" id="48"/>
    <lineage>
        <taxon>Bacteria</taxon>
        <taxon>Pseudomonadati</taxon>
        <taxon>Myxococcota</taxon>
        <taxon>Myxococcia</taxon>
        <taxon>Myxococcales</taxon>
        <taxon>Cystobacterineae</taxon>
        <taxon>Archangiaceae</taxon>
        <taxon>Archangium</taxon>
    </lineage>
</organism>
<comment type="caution">
    <text evidence="1">The sequence shown here is derived from an EMBL/GenBank/DDBJ whole genome shotgun (WGS) entry which is preliminary data.</text>
</comment>
<gene>
    <name evidence="1" type="ORF">DI536_16485</name>
</gene>